<feature type="domain" description="UspA" evidence="2">
    <location>
        <begin position="171"/>
        <end position="290"/>
    </location>
</feature>
<gene>
    <name evidence="3" type="ORF">GCM10010919_13760</name>
</gene>
<dbReference type="InterPro" id="IPR006016">
    <property type="entry name" value="UspA"/>
</dbReference>
<dbReference type="EMBL" id="BNAO01000002">
    <property type="protein sequence ID" value="GHG65990.1"/>
    <property type="molecule type" value="Genomic_DNA"/>
</dbReference>
<dbReference type="Pfam" id="PF00582">
    <property type="entry name" value="Usp"/>
    <property type="match status" value="2"/>
</dbReference>
<evidence type="ECO:0000313" key="4">
    <source>
        <dbReference type="Proteomes" id="UP000659697"/>
    </source>
</evidence>
<name>A0ABQ3L204_9ALTE</name>
<evidence type="ECO:0000256" key="1">
    <source>
        <dbReference type="ARBA" id="ARBA00008791"/>
    </source>
</evidence>
<comment type="similarity">
    <text evidence="1">Belongs to the universal stress protein A family.</text>
</comment>
<dbReference type="InterPro" id="IPR006015">
    <property type="entry name" value="Universal_stress_UspA"/>
</dbReference>
<evidence type="ECO:0000313" key="3">
    <source>
        <dbReference type="EMBL" id="GHG65990.1"/>
    </source>
</evidence>
<keyword evidence="4" id="KW-1185">Reference proteome</keyword>
<dbReference type="Gene3D" id="3.40.50.12370">
    <property type="match status" value="1"/>
</dbReference>
<dbReference type="PANTHER" id="PTHR46268">
    <property type="entry name" value="STRESS RESPONSE PROTEIN NHAX"/>
    <property type="match status" value="1"/>
</dbReference>
<dbReference type="PANTHER" id="PTHR46268:SF6">
    <property type="entry name" value="UNIVERSAL STRESS PROTEIN UP12"/>
    <property type="match status" value="1"/>
</dbReference>
<reference evidence="4" key="1">
    <citation type="journal article" date="2019" name="Int. J. Syst. Evol. Microbiol.">
        <title>The Global Catalogue of Microorganisms (GCM) 10K type strain sequencing project: providing services to taxonomists for standard genome sequencing and annotation.</title>
        <authorList>
            <consortium name="The Broad Institute Genomics Platform"/>
            <consortium name="The Broad Institute Genome Sequencing Center for Infectious Disease"/>
            <person name="Wu L."/>
            <person name="Ma J."/>
        </authorList>
    </citation>
    <scope>NUCLEOTIDE SEQUENCE [LARGE SCALE GENOMIC DNA]</scope>
    <source>
        <strain evidence="4">CGMCC 1.7003</strain>
    </source>
</reference>
<feature type="domain" description="UspA" evidence="2">
    <location>
        <begin position="9"/>
        <end position="163"/>
    </location>
</feature>
<dbReference type="CDD" id="cd00293">
    <property type="entry name" value="USP-like"/>
    <property type="match status" value="2"/>
</dbReference>
<comment type="caution">
    <text evidence="3">The sequence shown here is derived from an EMBL/GenBank/DDBJ whole genome shotgun (WGS) entry which is preliminary data.</text>
</comment>
<dbReference type="PRINTS" id="PR01438">
    <property type="entry name" value="UNVRSLSTRESS"/>
</dbReference>
<accession>A0ABQ3L204</accession>
<dbReference type="RefSeq" id="WP_229833461.1">
    <property type="nucleotide sequence ID" value="NZ_BNAO01000002.1"/>
</dbReference>
<dbReference type="SUPFAM" id="SSF52402">
    <property type="entry name" value="Adenine nucleotide alpha hydrolases-like"/>
    <property type="match status" value="2"/>
</dbReference>
<protein>
    <submittedName>
        <fullName evidence="3">Universal stress protein</fullName>
    </submittedName>
</protein>
<sequence>MTNTMIAAKKVIACIDASPYAQATCDAAIWATQKLQAPLAVLHVLHRAVHHTAADLSGSIGLGSQEALLQQLADLDQQKNKLSLEKGRLMLDAAKARAEQAGISQVEEKLRHGQLVDTLAELADNIRLVVLGKRGRNSAEAHGHMGMYLEQVIRTLHKPILITQQSFTAPKRIMLAYDGSATALKSLEMLAQSPLCQGLPVHLVMAGANTAASSAQMAQAATILQNAGFATTVAIVGGEPETVLHQYQQAQHIDLLVMGAYGHSRIRQFIVGSTTTAMISKAKCALLVLR</sequence>
<dbReference type="Proteomes" id="UP000659697">
    <property type="component" value="Unassembled WGS sequence"/>
</dbReference>
<evidence type="ECO:0000259" key="2">
    <source>
        <dbReference type="Pfam" id="PF00582"/>
    </source>
</evidence>
<proteinExistence type="inferred from homology"/>
<organism evidence="3 4">
    <name type="scientific">Alishewanella longhuensis</name>
    <dbReference type="NCBI Taxonomy" id="1091037"/>
    <lineage>
        <taxon>Bacteria</taxon>
        <taxon>Pseudomonadati</taxon>
        <taxon>Pseudomonadota</taxon>
        <taxon>Gammaproteobacteria</taxon>
        <taxon>Alteromonadales</taxon>
        <taxon>Alteromonadaceae</taxon>
        <taxon>Alishewanella</taxon>
    </lineage>
</organism>